<dbReference type="PANTHER" id="PTHR43346:SF1">
    <property type="entry name" value="QUERCETIN 2,3-DIOXYGENASE-RELATED"/>
    <property type="match status" value="1"/>
</dbReference>
<dbReference type="SUPFAM" id="SSF51182">
    <property type="entry name" value="RmlC-like cupins"/>
    <property type="match status" value="1"/>
</dbReference>
<name>A0A381TQG8_9ZZZZ</name>
<evidence type="ECO:0000256" key="1">
    <source>
        <dbReference type="SAM" id="MobiDB-lite"/>
    </source>
</evidence>
<dbReference type="Gene3D" id="2.60.120.10">
    <property type="entry name" value="Jelly Rolls"/>
    <property type="match status" value="1"/>
</dbReference>
<proteinExistence type="predicted"/>
<dbReference type="AlphaFoldDB" id="A0A381TQG8"/>
<sequence length="181" mass="20231">MTNNSDHVESPTLPEQGPWGVWNEEDGESWWQPEPADGHVTLKMTPDTFPSNQFSVGLQYIDAGCALRDHGHQCNDEILFVWEGEGTAYVNGEQFKVKPGSMVYVGRFVKHGFVNDGPGQLKIMWVITPPGLEGVIRGIGQPRETDSKRPTDFDRPPNVREILDIAKFARPEQLVEEGSGR</sequence>
<evidence type="ECO:0000313" key="3">
    <source>
        <dbReference type="EMBL" id="SVA18044.1"/>
    </source>
</evidence>
<feature type="domain" description="Cupin type-2" evidence="2">
    <location>
        <begin position="61"/>
        <end position="126"/>
    </location>
</feature>
<protein>
    <recommendedName>
        <fullName evidence="2">Cupin type-2 domain-containing protein</fullName>
    </recommendedName>
</protein>
<dbReference type="Pfam" id="PF07883">
    <property type="entry name" value="Cupin_2"/>
    <property type="match status" value="1"/>
</dbReference>
<dbReference type="InterPro" id="IPR011051">
    <property type="entry name" value="RmlC_Cupin_sf"/>
</dbReference>
<gene>
    <name evidence="3" type="ORF">METZ01_LOCUS70898</name>
</gene>
<dbReference type="InterPro" id="IPR013096">
    <property type="entry name" value="Cupin_2"/>
</dbReference>
<feature type="region of interest" description="Disordered" evidence="1">
    <location>
        <begin position="138"/>
        <end position="157"/>
    </location>
</feature>
<dbReference type="EMBL" id="UINC01004955">
    <property type="protein sequence ID" value="SVA18044.1"/>
    <property type="molecule type" value="Genomic_DNA"/>
</dbReference>
<dbReference type="InterPro" id="IPR014710">
    <property type="entry name" value="RmlC-like_jellyroll"/>
</dbReference>
<evidence type="ECO:0000259" key="2">
    <source>
        <dbReference type="Pfam" id="PF07883"/>
    </source>
</evidence>
<accession>A0A381TQG8</accession>
<dbReference type="PANTHER" id="PTHR43346">
    <property type="entry name" value="LIGAND BINDING DOMAIN PROTEIN, PUTATIVE (AFU_ORTHOLOGUE AFUA_6G14370)-RELATED"/>
    <property type="match status" value="1"/>
</dbReference>
<reference evidence="3" key="1">
    <citation type="submission" date="2018-05" db="EMBL/GenBank/DDBJ databases">
        <authorList>
            <person name="Lanie J.A."/>
            <person name="Ng W.-L."/>
            <person name="Kazmierczak K.M."/>
            <person name="Andrzejewski T.M."/>
            <person name="Davidsen T.M."/>
            <person name="Wayne K.J."/>
            <person name="Tettelin H."/>
            <person name="Glass J.I."/>
            <person name="Rusch D."/>
            <person name="Podicherti R."/>
            <person name="Tsui H.-C.T."/>
            <person name="Winkler M.E."/>
        </authorList>
    </citation>
    <scope>NUCLEOTIDE SEQUENCE</scope>
</reference>
<feature type="compositionally biased region" description="Basic and acidic residues" evidence="1">
    <location>
        <begin position="143"/>
        <end position="157"/>
    </location>
</feature>
<feature type="region of interest" description="Disordered" evidence="1">
    <location>
        <begin position="1"/>
        <end position="20"/>
    </location>
</feature>
<organism evidence="3">
    <name type="scientific">marine metagenome</name>
    <dbReference type="NCBI Taxonomy" id="408172"/>
    <lineage>
        <taxon>unclassified sequences</taxon>
        <taxon>metagenomes</taxon>
        <taxon>ecological metagenomes</taxon>
    </lineage>
</organism>
<dbReference type="InterPro" id="IPR052538">
    <property type="entry name" value="Flavonoid_dioxygenase-like"/>
</dbReference>